<evidence type="ECO:0008006" key="4">
    <source>
        <dbReference type="Google" id="ProtNLM"/>
    </source>
</evidence>
<name>A0ABM9UN48_SARVE</name>
<dbReference type="Proteomes" id="UP000095488">
    <property type="component" value="Unassembled WGS sequence"/>
</dbReference>
<gene>
    <name evidence="2" type="ORF">ERS852473_00565</name>
</gene>
<feature type="transmembrane region" description="Helical" evidence="1">
    <location>
        <begin position="6"/>
        <end position="27"/>
    </location>
</feature>
<keyword evidence="1" id="KW-0812">Transmembrane</keyword>
<sequence>MEFLADGVIVILFLFLLIGFVGIMWDISKKRKL</sequence>
<proteinExistence type="predicted"/>
<organism evidence="2 3">
    <name type="scientific">Sarcina ventriculi</name>
    <name type="common">Clostridium ventriculi</name>
    <dbReference type="NCBI Taxonomy" id="1267"/>
    <lineage>
        <taxon>Bacteria</taxon>
        <taxon>Bacillati</taxon>
        <taxon>Bacillota</taxon>
        <taxon>Clostridia</taxon>
        <taxon>Eubacteriales</taxon>
        <taxon>Clostridiaceae</taxon>
        <taxon>Sarcina</taxon>
    </lineage>
</organism>
<reference evidence="2 3" key="1">
    <citation type="submission" date="2015-09" db="EMBL/GenBank/DDBJ databases">
        <authorList>
            <consortium name="Pathogen Informatics"/>
        </authorList>
    </citation>
    <scope>NUCLEOTIDE SEQUENCE [LARGE SCALE GENOMIC DNA]</scope>
    <source>
        <strain evidence="2 3">2789STDY5834858</strain>
    </source>
</reference>
<protein>
    <recommendedName>
        <fullName evidence="4">NADH dehydrogenase subunit 1</fullName>
    </recommendedName>
</protein>
<evidence type="ECO:0000313" key="2">
    <source>
        <dbReference type="EMBL" id="CUN59012.1"/>
    </source>
</evidence>
<dbReference type="EMBL" id="CYZR01000002">
    <property type="protein sequence ID" value="CUN59012.1"/>
    <property type="molecule type" value="Genomic_DNA"/>
</dbReference>
<keyword evidence="1" id="KW-0472">Membrane</keyword>
<evidence type="ECO:0000256" key="1">
    <source>
        <dbReference type="SAM" id="Phobius"/>
    </source>
</evidence>
<evidence type="ECO:0000313" key="3">
    <source>
        <dbReference type="Proteomes" id="UP000095488"/>
    </source>
</evidence>
<keyword evidence="3" id="KW-1185">Reference proteome</keyword>
<comment type="caution">
    <text evidence="2">The sequence shown here is derived from an EMBL/GenBank/DDBJ whole genome shotgun (WGS) entry which is preliminary data.</text>
</comment>
<accession>A0ABM9UN48</accession>
<keyword evidence="1" id="KW-1133">Transmembrane helix</keyword>